<dbReference type="SMART" id="SM00835">
    <property type="entry name" value="Cupin_1"/>
    <property type="match status" value="1"/>
</dbReference>
<dbReference type="InterPro" id="IPR006045">
    <property type="entry name" value="Cupin_1"/>
</dbReference>
<feature type="domain" description="Cupin type-1" evidence="1">
    <location>
        <begin position="1"/>
        <end position="123"/>
    </location>
</feature>
<protein>
    <recommendedName>
        <fullName evidence="1">Cupin type-1 domain-containing protein</fullName>
    </recommendedName>
</protein>
<accession>A0A822Y599</accession>
<evidence type="ECO:0000259" key="1">
    <source>
        <dbReference type="SMART" id="SM00835"/>
    </source>
</evidence>
<dbReference type="Proteomes" id="UP000607653">
    <property type="component" value="Unassembled WGS sequence"/>
</dbReference>
<evidence type="ECO:0000313" key="2">
    <source>
        <dbReference type="EMBL" id="DAD26215.1"/>
    </source>
</evidence>
<keyword evidence="3" id="KW-1185">Reference proteome</keyword>
<dbReference type="InterPro" id="IPR014710">
    <property type="entry name" value="RmlC-like_jellyroll"/>
</dbReference>
<sequence>MLAPLYNTRLTRIAFVVKGSGWWEMACLHISSQNQRGREGEGDGVQYEKGNSRVSSNTGFIIPLGHVFTVVASEKENLQIIVFGVNAQDNKRNFIARKEHNVMKQMDKEAKELAFDMGGVVLCSLSPEVEAAPQTQ</sequence>
<dbReference type="AlphaFoldDB" id="A0A822Y599"/>
<gene>
    <name evidence="2" type="ORF">HUJ06_027683</name>
</gene>
<dbReference type="CDD" id="cd02245">
    <property type="entry name" value="cupin_7S_vicilin-like_C"/>
    <property type="match status" value="1"/>
</dbReference>
<dbReference type="EMBL" id="DUZY01000002">
    <property type="protein sequence ID" value="DAD26215.1"/>
    <property type="molecule type" value="Genomic_DNA"/>
</dbReference>
<dbReference type="PANTHER" id="PTHR31189:SF13">
    <property type="entry name" value="CUPINCIN"/>
    <property type="match status" value="1"/>
</dbReference>
<dbReference type="PANTHER" id="PTHR31189">
    <property type="entry name" value="OS03G0336100 PROTEIN-RELATED"/>
    <property type="match status" value="1"/>
</dbReference>
<dbReference type="Gene3D" id="2.60.120.10">
    <property type="entry name" value="Jelly Rolls"/>
    <property type="match status" value="1"/>
</dbReference>
<dbReference type="InterPro" id="IPR050253">
    <property type="entry name" value="Seed_Storage-Functional"/>
</dbReference>
<dbReference type="InterPro" id="IPR011051">
    <property type="entry name" value="RmlC_Cupin_sf"/>
</dbReference>
<dbReference type="Pfam" id="PF00190">
    <property type="entry name" value="Cupin_1"/>
    <property type="match status" value="1"/>
</dbReference>
<reference evidence="2 3" key="1">
    <citation type="journal article" date="2020" name="Mol. Biol. Evol.">
        <title>Distinct Expression and Methylation Patterns for Genes with Different Fates following a Single Whole-Genome Duplication in Flowering Plants.</title>
        <authorList>
            <person name="Shi T."/>
            <person name="Rahmani R.S."/>
            <person name="Gugger P.F."/>
            <person name="Wang M."/>
            <person name="Li H."/>
            <person name="Zhang Y."/>
            <person name="Li Z."/>
            <person name="Wang Q."/>
            <person name="Van de Peer Y."/>
            <person name="Marchal K."/>
            <person name="Chen J."/>
        </authorList>
    </citation>
    <scope>NUCLEOTIDE SEQUENCE [LARGE SCALE GENOMIC DNA]</scope>
    <source>
        <tissue evidence="2">Leaf</tissue>
    </source>
</reference>
<name>A0A822Y599_NELNU</name>
<proteinExistence type="predicted"/>
<dbReference type="SUPFAM" id="SSF51182">
    <property type="entry name" value="RmlC-like cupins"/>
    <property type="match status" value="1"/>
</dbReference>
<comment type="caution">
    <text evidence="2">The sequence shown here is derived from an EMBL/GenBank/DDBJ whole genome shotgun (WGS) entry which is preliminary data.</text>
</comment>
<organism evidence="2 3">
    <name type="scientific">Nelumbo nucifera</name>
    <name type="common">Sacred lotus</name>
    <dbReference type="NCBI Taxonomy" id="4432"/>
    <lineage>
        <taxon>Eukaryota</taxon>
        <taxon>Viridiplantae</taxon>
        <taxon>Streptophyta</taxon>
        <taxon>Embryophyta</taxon>
        <taxon>Tracheophyta</taxon>
        <taxon>Spermatophyta</taxon>
        <taxon>Magnoliopsida</taxon>
        <taxon>Proteales</taxon>
        <taxon>Nelumbonaceae</taxon>
        <taxon>Nelumbo</taxon>
    </lineage>
</organism>
<evidence type="ECO:0000313" key="3">
    <source>
        <dbReference type="Proteomes" id="UP000607653"/>
    </source>
</evidence>